<dbReference type="Proteomes" id="UP001500711">
    <property type="component" value="Unassembled WGS sequence"/>
</dbReference>
<accession>A0ABP7CLA8</accession>
<evidence type="ECO:0000256" key="1">
    <source>
        <dbReference type="SAM" id="MobiDB-lite"/>
    </source>
</evidence>
<evidence type="ECO:0000313" key="3">
    <source>
        <dbReference type="Proteomes" id="UP001500711"/>
    </source>
</evidence>
<feature type="compositionally biased region" description="Low complexity" evidence="1">
    <location>
        <begin position="1"/>
        <end position="16"/>
    </location>
</feature>
<sequence>MPCWASDSSAGGDESAPIATMICEPGRPVLTVISEEELEAREHLRVTNQPGVRSS</sequence>
<comment type="caution">
    <text evidence="2">The sequence shown here is derived from an EMBL/GenBank/DDBJ whole genome shotgun (WGS) entry which is preliminary data.</text>
</comment>
<gene>
    <name evidence="2" type="ORF">GCM10022267_91600</name>
</gene>
<keyword evidence="3" id="KW-1185">Reference proteome</keyword>
<organism evidence="2 3">
    <name type="scientific">Lentzea roselyniae</name>
    <dbReference type="NCBI Taxonomy" id="531940"/>
    <lineage>
        <taxon>Bacteria</taxon>
        <taxon>Bacillati</taxon>
        <taxon>Actinomycetota</taxon>
        <taxon>Actinomycetes</taxon>
        <taxon>Pseudonocardiales</taxon>
        <taxon>Pseudonocardiaceae</taxon>
        <taxon>Lentzea</taxon>
    </lineage>
</organism>
<evidence type="ECO:0000313" key="2">
    <source>
        <dbReference type="EMBL" id="GAA3691138.1"/>
    </source>
</evidence>
<feature type="region of interest" description="Disordered" evidence="1">
    <location>
        <begin position="1"/>
        <end position="20"/>
    </location>
</feature>
<name>A0ABP7CLA8_9PSEU</name>
<protein>
    <submittedName>
        <fullName evidence="2">Uncharacterized protein</fullName>
    </submittedName>
</protein>
<reference evidence="3" key="1">
    <citation type="journal article" date="2019" name="Int. J. Syst. Evol. Microbiol.">
        <title>The Global Catalogue of Microorganisms (GCM) 10K type strain sequencing project: providing services to taxonomists for standard genome sequencing and annotation.</title>
        <authorList>
            <consortium name="The Broad Institute Genomics Platform"/>
            <consortium name="The Broad Institute Genome Sequencing Center for Infectious Disease"/>
            <person name="Wu L."/>
            <person name="Ma J."/>
        </authorList>
    </citation>
    <scope>NUCLEOTIDE SEQUENCE [LARGE SCALE GENOMIC DNA]</scope>
    <source>
        <strain evidence="3">JCM 17494</strain>
    </source>
</reference>
<dbReference type="EMBL" id="BAABBE010000109">
    <property type="protein sequence ID" value="GAA3691138.1"/>
    <property type="molecule type" value="Genomic_DNA"/>
</dbReference>
<proteinExistence type="predicted"/>